<dbReference type="Proteomes" id="UP000294743">
    <property type="component" value="Unassembled WGS sequence"/>
</dbReference>
<keyword evidence="1" id="KW-0479">Metal-binding</keyword>
<evidence type="ECO:0000256" key="1">
    <source>
        <dbReference type="ARBA" id="ARBA00022723"/>
    </source>
</evidence>
<dbReference type="EMBL" id="SODD01000001">
    <property type="protein sequence ID" value="TDW26430.1"/>
    <property type="molecule type" value="Genomic_DNA"/>
</dbReference>
<dbReference type="GO" id="GO:0046872">
    <property type="term" value="F:metal ion binding"/>
    <property type="evidence" value="ECO:0007669"/>
    <property type="project" value="UniProtKB-KW"/>
</dbReference>
<keyword evidence="2" id="KW-0378">Hydrolase</keyword>
<comment type="caution">
    <text evidence="5">The sequence shown here is derived from an EMBL/GenBank/DDBJ whole genome shotgun (WGS) entry which is preliminary data.</text>
</comment>
<dbReference type="Gene3D" id="3.20.20.370">
    <property type="entry name" value="Glycoside hydrolase/deacetylase"/>
    <property type="match status" value="1"/>
</dbReference>
<dbReference type="RefSeq" id="WP_134167445.1">
    <property type="nucleotide sequence ID" value="NZ_SODD01000001.1"/>
</dbReference>
<reference evidence="5 6" key="1">
    <citation type="submission" date="2019-03" db="EMBL/GenBank/DDBJ databases">
        <title>Genomic Encyclopedia of Type Strains, Phase IV (KMG-IV): sequencing the most valuable type-strain genomes for metagenomic binning, comparative biology and taxonomic classification.</title>
        <authorList>
            <person name="Goeker M."/>
        </authorList>
    </citation>
    <scope>NUCLEOTIDE SEQUENCE [LARGE SCALE GENOMIC DNA]</scope>
    <source>
        <strain evidence="5 6">DSM 28867</strain>
    </source>
</reference>
<dbReference type="OrthoDB" id="9812065at2"/>
<dbReference type="GO" id="GO:0016810">
    <property type="term" value="F:hydrolase activity, acting on carbon-nitrogen (but not peptide) bonds"/>
    <property type="evidence" value="ECO:0007669"/>
    <property type="project" value="InterPro"/>
</dbReference>
<feature type="compositionally biased region" description="Polar residues" evidence="3">
    <location>
        <begin position="105"/>
        <end position="114"/>
    </location>
</feature>
<feature type="compositionally biased region" description="Basic and acidic residues" evidence="3">
    <location>
        <begin position="77"/>
        <end position="102"/>
    </location>
</feature>
<dbReference type="PANTHER" id="PTHR10587">
    <property type="entry name" value="GLYCOSYL TRANSFERASE-RELATED"/>
    <property type="match status" value="1"/>
</dbReference>
<name>A0A4R8A6V9_9FIRM</name>
<dbReference type="GO" id="GO:0005975">
    <property type="term" value="P:carbohydrate metabolic process"/>
    <property type="evidence" value="ECO:0007669"/>
    <property type="project" value="InterPro"/>
</dbReference>
<dbReference type="Pfam" id="PF01522">
    <property type="entry name" value="Polysacc_deac_1"/>
    <property type="match status" value="1"/>
</dbReference>
<dbReference type="InterPro" id="IPR050248">
    <property type="entry name" value="Polysacc_deacetylase_ArnD"/>
</dbReference>
<evidence type="ECO:0000313" key="6">
    <source>
        <dbReference type="Proteomes" id="UP000294743"/>
    </source>
</evidence>
<dbReference type="InterPro" id="IPR011330">
    <property type="entry name" value="Glyco_hydro/deAcase_b/a-brl"/>
</dbReference>
<feature type="domain" description="NodB homology" evidence="4">
    <location>
        <begin position="122"/>
        <end position="297"/>
    </location>
</feature>
<organism evidence="5 6">
    <name type="scientific">Breznakia blatticola</name>
    <dbReference type="NCBI Taxonomy" id="1754012"/>
    <lineage>
        <taxon>Bacteria</taxon>
        <taxon>Bacillati</taxon>
        <taxon>Bacillota</taxon>
        <taxon>Erysipelotrichia</taxon>
        <taxon>Erysipelotrichales</taxon>
        <taxon>Erysipelotrichaceae</taxon>
        <taxon>Breznakia</taxon>
    </lineage>
</organism>
<feature type="region of interest" description="Disordered" evidence="3">
    <location>
        <begin position="77"/>
        <end position="114"/>
    </location>
</feature>
<evidence type="ECO:0000256" key="2">
    <source>
        <dbReference type="ARBA" id="ARBA00022801"/>
    </source>
</evidence>
<dbReference type="GO" id="GO:0016020">
    <property type="term" value="C:membrane"/>
    <property type="evidence" value="ECO:0007669"/>
    <property type="project" value="TreeGrafter"/>
</dbReference>
<dbReference type="PROSITE" id="PS51677">
    <property type="entry name" value="NODB"/>
    <property type="match status" value="1"/>
</dbReference>
<dbReference type="AlphaFoldDB" id="A0A4R8A6V9"/>
<dbReference type="SUPFAM" id="SSF88713">
    <property type="entry name" value="Glycoside hydrolase/deacetylase"/>
    <property type="match status" value="1"/>
</dbReference>
<dbReference type="InterPro" id="IPR002509">
    <property type="entry name" value="NODB_dom"/>
</dbReference>
<accession>A0A4R8A6V9</accession>
<evidence type="ECO:0000259" key="4">
    <source>
        <dbReference type="PROSITE" id="PS51677"/>
    </source>
</evidence>
<sequence length="308" mass="35014">MKNRKQKSTFLIGLAILCVVLLSIIAYKGVRTIMHKEDMTPIALYENSTSLFTKQTPDISSVIETDFPNGRFYEERKKAEEEKKAKEEAERKEREQKQRQEQEANNQQPSTSVQIPQYNGDKIVCLTFDDGPGYGSTERILNTLKQYNIKATFFVLGQKVAQNPGLLMRMIAEGHTIGSHSYDHPDLTTLSIESMKAQLSSTDQQIIAAGGYTTKYLRPPYGSYNDAITQAIDKKIILWNVDSNDWRNKQNPQGTVNNVMSTLQPHSLILFHDIYDSSATALEQIIPQLLENGYRFVSLEEYIQLTGY</sequence>
<protein>
    <submittedName>
        <fullName evidence="5">Peptidoglycan/xylan/chitin deacetylase (PgdA/CDA1 family)</fullName>
    </submittedName>
</protein>
<keyword evidence="6" id="KW-1185">Reference proteome</keyword>
<evidence type="ECO:0000256" key="3">
    <source>
        <dbReference type="SAM" id="MobiDB-lite"/>
    </source>
</evidence>
<dbReference type="PANTHER" id="PTHR10587:SF133">
    <property type="entry name" value="CHITIN DEACETYLASE 1-RELATED"/>
    <property type="match status" value="1"/>
</dbReference>
<evidence type="ECO:0000313" key="5">
    <source>
        <dbReference type="EMBL" id="TDW26430.1"/>
    </source>
</evidence>
<proteinExistence type="predicted"/>
<gene>
    <name evidence="5" type="ORF">EDD63_101146</name>
</gene>